<dbReference type="InterPro" id="IPR011990">
    <property type="entry name" value="TPR-like_helical_dom_sf"/>
</dbReference>
<reference evidence="4" key="1">
    <citation type="submission" date="2024-07" db="EMBL/GenBank/DDBJ databases">
        <authorList>
            <person name="Biller S.J."/>
        </authorList>
    </citation>
    <scope>NUCLEOTIDE SEQUENCE</scope>
    <source>
        <strain evidence="4">WC2409</strain>
    </source>
</reference>
<evidence type="ECO:0000256" key="1">
    <source>
        <dbReference type="ARBA" id="ARBA00022737"/>
    </source>
</evidence>
<dbReference type="Gene3D" id="1.25.40.10">
    <property type="entry name" value="Tetratricopeptide repeat domain"/>
    <property type="match status" value="3"/>
</dbReference>
<organism evidence="4">
    <name type="scientific">Flavobacterium sp. WC2409</name>
    <dbReference type="NCBI Taxonomy" id="3234139"/>
    <lineage>
        <taxon>Bacteria</taxon>
        <taxon>Pseudomonadati</taxon>
        <taxon>Bacteroidota</taxon>
        <taxon>Flavobacteriia</taxon>
        <taxon>Flavobacteriales</taxon>
        <taxon>Flavobacteriaceae</taxon>
        <taxon>Flavobacterium</taxon>
    </lineage>
</organism>
<keyword evidence="3" id="KW-0732">Signal</keyword>
<dbReference type="RefSeq" id="WP_367757009.1">
    <property type="nucleotide sequence ID" value="NZ_CP165625.1"/>
</dbReference>
<dbReference type="SMART" id="SM00028">
    <property type="entry name" value="TPR"/>
    <property type="match status" value="5"/>
</dbReference>
<dbReference type="PANTHER" id="PTHR45586:SF1">
    <property type="entry name" value="LIPOPOLYSACCHARIDE ASSEMBLY PROTEIN B"/>
    <property type="match status" value="1"/>
</dbReference>
<feature type="signal peptide" evidence="3">
    <location>
        <begin position="1"/>
        <end position="20"/>
    </location>
</feature>
<gene>
    <name evidence="4" type="ORF">AB3G34_16725</name>
</gene>
<accession>A0AB39W4E7</accession>
<evidence type="ECO:0000313" key="4">
    <source>
        <dbReference type="EMBL" id="XDU95519.1"/>
    </source>
</evidence>
<dbReference type="InterPro" id="IPR019734">
    <property type="entry name" value="TPR_rpt"/>
</dbReference>
<evidence type="ECO:0000256" key="3">
    <source>
        <dbReference type="SAM" id="SignalP"/>
    </source>
</evidence>
<feature type="chain" id="PRO_5044218662" evidence="3">
    <location>
        <begin position="21"/>
        <end position="555"/>
    </location>
</feature>
<proteinExistence type="predicted"/>
<name>A0AB39W4E7_9FLAO</name>
<dbReference type="InterPro" id="IPR051012">
    <property type="entry name" value="CellSynth/LPSAsmb/PSIAsmb"/>
</dbReference>
<dbReference type="EMBL" id="CP165625">
    <property type="protein sequence ID" value="XDU95519.1"/>
    <property type="molecule type" value="Genomic_DNA"/>
</dbReference>
<keyword evidence="2" id="KW-0802">TPR repeat</keyword>
<dbReference type="PANTHER" id="PTHR45586">
    <property type="entry name" value="TPR REPEAT-CONTAINING PROTEIN PA4667"/>
    <property type="match status" value="1"/>
</dbReference>
<sequence length="555" mass="61700">MNKFKILSVAFLASVTVSHAQDIDQAKKEIDAEKYQNAKTTLKSIIKSDPSEGEAFFLLGNVYLYQNVADSAKITYQNGLAAKDHAHLNNIGLGQIDLDNGNVVAAKTKFAAAINEKRKKDFAEYVYVARAYMNSEKPDYKAALATLELAKEKSGQEPQVLLAFGDAYYGDKNQNAAYSAYRNAFQADNSLIRAKMQLGVLLKGAKAYTEAVAAYQAVVGTNPNYGPVYRELAETYYYWGLNVPGRQEQYFKEALGYYEKYMDLTDYSLASRMRHADFLILTKDYKALEVEANKMKELDKVNPRIYRYLGYSAYQNGNYDLAIKSLGEFTASATNRVISLDYLYLGLANIKKAISADGVTVDQALFEKGIASVKKGVEMDNAVTSELGEVGKGLYEQKLYKEAAAVLEIATSNPASNGYLYDNYYLGNAIYFDNTKPGIVKDTIALKKADIAFGNVITASPDTQDVYLSRARTNSLLENDEAMIMYYQQYIDIVTKKGETELAKPSVKSKLIECYNSMAAGYANFDKVKAKEFFGKTLAIDPENAYATQSLKLLK</sequence>
<dbReference type="AlphaFoldDB" id="A0AB39W4E7"/>
<dbReference type="SUPFAM" id="SSF48452">
    <property type="entry name" value="TPR-like"/>
    <property type="match status" value="2"/>
</dbReference>
<protein>
    <submittedName>
        <fullName evidence="4">Tetratricopeptide repeat protein</fullName>
    </submittedName>
</protein>
<evidence type="ECO:0000256" key="2">
    <source>
        <dbReference type="ARBA" id="ARBA00022803"/>
    </source>
</evidence>
<keyword evidence="1" id="KW-0677">Repeat</keyword>